<dbReference type="AlphaFoldDB" id="A0A388M905"/>
<accession>A0A388M905</accession>
<dbReference type="Proteomes" id="UP000265515">
    <property type="component" value="Unassembled WGS sequence"/>
</dbReference>
<feature type="compositionally biased region" description="Basic and acidic residues" evidence="1">
    <location>
        <begin position="21"/>
        <end position="31"/>
    </location>
</feature>
<feature type="compositionally biased region" description="Low complexity" evidence="1">
    <location>
        <begin position="33"/>
        <end position="46"/>
    </location>
</feature>
<evidence type="ECO:0000256" key="1">
    <source>
        <dbReference type="SAM" id="MobiDB-lite"/>
    </source>
</evidence>
<evidence type="ECO:0000313" key="3">
    <source>
        <dbReference type="Proteomes" id="UP000265515"/>
    </source>
</evidence>
<organism evidence="2 3">
    <name type="scientific">Chara braunii</name>
    <name type="common">Braun's stonewort</name>
    <dbReference type="NCBI Taxonomy" id="69332"/>
    <lineage>
        <taxon>Eukaryota</taxon>
        <taxon>Viridiplantae</taxon>
        <taxon>Streptophyta</taxon>
        <taxon>Charophyceae</taxon>
        <taxon>Charales</taxon>
        <taxon>Characeae</taxon>
        <taxon>Chara</taxon>
    </lineage>
</organism>
<protein>
    <submittedName>
        <fullName evidence="2">Uncharacterized protein</fullName>
    </submittedName>
</protein>
<reference evidence="2 3" key="1">
    <citation type="journal article" date="2018" name="Cell">
        <title>The Chara Genome: Secondary Complexity and Implications for Plant Terrestrialization.</title>
        <authorList>
            <person name="Nishiyama T."/>
            <person name="Sakayama H."/>
            <person name="Vries J.D."/>
            <person name="Buschmann H."/>
            <person name="Saint-Marcoux D."/>
            <person name="Ullrich K.K."/>
            <person name="Haas F.B."/>
            <person name="Vanderstraeten L."/>
            <person name="Becker D."/>
            <person name="Lang D."/>
            <person name="Vosolsobe S."/>
            <person name="Rombauts S."/>
            <person name="Wilhelmsson P.K.I."/>
            <person name="Janitza P."/>
            <person name="Kern R."/>
            <person name="Heyl A."/>
            <person name="Rumpler F."/>
            <person name="Villalobos L.I.A.C."/>
            <person name="Clay J.M."/>
            <person name="Skokan R."/>
            <person name="Toyoda A."/>
            <person name="Suzuki Y."/>
            <person name="Kagoshima H."/>
            <person name="Schijlen E."/>
            <person name="Tajeshwar N."/>
            <person name="Catarino B."/>
            <person name="Hetherington A.J."/>
            <person name="Saltykova A."/>
            <person name="Bonnot C."/>
            <person name="Breuninger H."/>
            <person name="Symeonidi A."/>
            <person name="Radhakrishnan G.V."/>
            <person name="Van Nieuwerburgh F."/>
            <person name="Deforce D."/>
            <person name="Chang C."/>
            <person name="Karol K.G."/>
            <person name="Hedrich R."/>
            <person name="Ulvskov P."/>
            <person name="Glockner G."/>
            <person name="Delwiche C.F."/>
            <person name="Petrasek J."/>
            <person name="Van de Peer Y."/>
            <person name="Friml J."/>
            <person name="Beilby M."/>
            <person name="Dolan L."/>
            <person name="Kohara Y."/>
            <person name="Sugano S."/>
            <person name="Fujiyama A."/>
            <person name="Delaux P.-M."/>
            <person name="Quint M."/>
            <person name="TheiBen G."/>
            <person name="Hagemann M."/>
            <person name="Harholt J."/>
            <person name="Dunand C."/>
            <person name="Zachgo S."/>
            <person name="Langdale J."/>
            <person name="Maumus F."/>
            <person name="Straeten D.V.D."/>
            <person name="Gould S.B."/>
            <person name="Rensing S.A."/>
        </authorList>
    </citation>
    <scope>NUCLEOTIDE SEQUENCE [LARGE SCALE GENOMIC DNA]</scope>
    <source>
        <strain evidence="2 3">S276</strain>
    </source>
</reference>
<feature type="region of interest" description="Disordered" evidence="1">
    <location>
        <begin position="21"/>
        <end position="48"/>
    </location>
</feature>
<sequence>MGVTRVQGALHWGGRRTDRRAYSRPHVERGRPRSAGRSSSAQSRPQTWSDCWEDVDQCGPGLDCDSVEEAMALWTGTEMPDVVFVEPVKLLQLLALFRLYCPWHSGACRVHVESISYPAQLCRLTFVCDRLCKWTWHTTLVTTNVYRARLQQQLYHATVSTGLTYTLLDNFSVALGLCSVHKPTFYKFMRTEVNEAEGWTAKVVRQGLRYCEFAIDTMMRRGEPVTYMVDDRHNSARGAQYCTVTAMEYETRLVVGVYTLHPKTEGKASNALEVPAVVRILRGLMDNGLKIRCVV</sequence>
<gene>
    <name evidence="2" type="ORF">CBR_g51543</name>
</gene>
<proteinExistence type="predicted"/>
<dbReference type="EMBL" id="BFEA01000855">
    <property type="protein sequence ID" value="GBG90939.1"/>
    <property type="molecule type" value="Genomic_DNA"/>
</dbReference>
<keyword evidence="3" id="KW-1185">Reference proteome</keyword>
<comment type="caution">
    <text evidence="2">The sequence shown here is derived from an EMBL/GenBank/DDBJ whole genome shotgun (WGS) entry which is preliminary data.</text>
</comment>
<dbReference type="Gramene" id="GBG90939">
    <property type="protein sequence ID" value="GBG90939"/>
    <property type="gene ID" value="CBR_g51543"/>
</dbReference>
<dbReference type="OrthoDB" id="5982876at2759"/>
<name>A0A388M905_CHABU</name>
<evidence type="ECO:0000313" key="2">
    <source>
        <dbReference type="EMBL" id="GBG90939.1"/>
    </source>
</evidence>